<evidence type="ECO:0000256" key="4">
    <source>
        <dbReference type="ARBA" id="ARBA00023163"/>
    </source>
</evidence>
<dbReference type="Pfam" id="PF17918">
    <property type="entry name" value="TetR_C_15"/>
    <property type="match status" value="1"/>
</dbReference>
<dbReference type="SUPFAM" id="SSF46689">
    <property type="entry name" value="Homeodomain-like"/>
    <property type="match status" value="1"/>
</dbReference>
<protein>
    <submittedName>
        <fullName evidence="7">Transcriptional regulator, TetR family</fullName>
    </submittedName>
</protein>
<dbReference type="Proteomes" id="UP000035352">
    <property type="component" value="Chromosome"/>
</dbReference>
<dbReference type="STRING" id="413882.AAW51_0678"/>
<sequence length="209" mass="22917">MKSKTSLPSRKHPVQERSRQTVKAVLEATAQVLVQRGYERTTTGAVAERAGVSIGTLYQYFSNKEALVAALIEEHVQDVLTLVETALAKHASEPLPAVLRALIKASLDAHRLNPELHKVLIEQVPREGALAAAMGISERLTEMLRTHLRERCPGLPPSRIRLVAFVAESTVEALTHRAIIEGPRWLTTGALEAEAMDLLLPYLTHSLSA</sequence>
<feature type="DNA-binding region" description="H-T-H motif" evidence="5">
    <location>
        <begin position="42"/>
        <end position="61"/>
    </location>
</feature>
<evidence type="ECO:0000313" key="8">
    <source>
        <dbReference type="Proteomes" id="UP000035352"/>
    </source>
</evidence>
<name>A0A0G3BDA8_9BURK</name>
<dbReference type="GO" id="GO:0000976">
    <property type="term" value="F:transcription cis-regulatory region binding"/>
    <property type="evidence" value="ECO:0007669"/>
    <property type="project" value="TreeGrafter"/>
</dbReference>
<dbReference type="InterPro" id="IPR050109">
    <property type="entry name" value="HTH-type_TetR-like_transc_reg"/>
</dbReference>
<reference evidence="7 8" key="1">
    <citation type="submission" date="2015-05" db="EMBL/GenBank/DDBJ databases">
        <authorList>
            <person name="Tang B."/>
            <person name="Yu Y."/>
        </authorList>
    </citation>
    <scope>NUCLEOTIDE SEQUENCE [LARGE SCALE GENOMIC DNA]</scope>
    <source>
        <strain evidence="7 8">DSM 7029</strain>
    </source>
</reference>
<dbReference type="InterPro" id="IPR041669">
    <property type="entry name" value="TetR_C_15"/>
</dbReference>
<dbReference type="Pfam" id="PF00440">
    <property type="entry name" value="TetR_N"/>
    <property type="match status" value="1"/>
</dbReference>
<dbReference type="EMBL" id="CP011371">
    <property type="protein sequence ID" value="AKJ27369.1"/>
    <property type="molecule type" value="Genomic_DNA"/>
</dbReference>
<dbReference type="Gene3D" id="1.10.357.10">
    <property type="entry name" value="Tetracycline Repressor, domain 2"/>
    <property type="match status" value="1"/>
</dbReference>
<dbReference type="GO" id="GO:0003700">
    <property type="term" value="F:DNA-binding transcription factor activity"/>
    <property type="evidence" value="ECO:0007669"/>
    <property type="project" value="TreeGrafter"/>
</dbReference>
<keyword evidence="2" id="KW-0805">Transcription regulation</keyword>
<dbReference type="InterPro" id="IPR001647">
    <property type="entry name" value="HTH_TetR"/>
</dbReference>
<keyword evidence="8" id="KW-1185">Reference proteome</keyword>
<dbReference type="PATRIC" id="fig|413882.6.peg.717"/>
<evidence type="ECO:0000256" key="3">
    <source>
        <dbReference type="ARBA" id="ARBA00023125"/>
    </source>
</evidence>
<evidence type="ECO:0000313" key="7">
    <source>
        <dbReference type="EMBL" id="AKJ27369.1"/>
    </source>
</evidence>
<dbReference type="PANTHER" id="PTHR30055">
    <property type="entry name" value="HTH-TYPE TRANSCRIPTIONAL REGULATOR RUTR"/>
    <property type="match status" value="1"/>
</dbReference>
<evidence type="ECO:0000259" key="6">
    <source>
        <dbReference type="PROSITE" id="PS50977"/>
    </source>
</evidence>
<dbReference type="PRINTS" id="PR00455">
    <property type="entry name" value="HTHTETR"/>
</dbReference>
<dbReference type="KEGG" id="pbh:AAW51_0678"/>
<feature type="domain" description="HTH tetR-type" evidence="6">
    <location>
        <begin position="19"/>
        <end position="79"/>
    </location>
</feature>
<accession>A0A0G3BDA8</accession>
<proteinExistence type="predicted"/>
<evidence type="ECO:0000256" key="2">
    <source>
        <dbReference type="ARBA" id="ARBA00023015"/>
    </source>
</evidence>
<evidence type="ECO:0000256" key="5">
    <source>
        <dbReference type="PROSITE-ProRule" id="PRU00335"/>
    </source>
</evidence>
<keyword evidence="1" id="KW-0678">Repressor</keyword>
<dbReference type="InterPro" id="IPR009057">
    <property type="entry name" value="Homeodomain-like_sf"/>
</dbReference>
<organism evidence="7 8">
    <name type="scientific">Caldimonas brevitalea</name>
    <dbReference type="NCBI Taxonomy" id="413882"/>
    <lineage>
        <taxon>Bacteria</taxon>
        <taxon>Pseudomonadati</taxon>
        <taxon>Pseudomonadota</taxon>
        <taxon>Betaproteobacteria</taxon>
        <taxon>Burkholderiales</taxon>
        <taxon>Sphaerotilaceae</taxon>
        <taxon>Caldimonas</taxon>
    </lineage>
</organism>
<dbReference type="PROSITE" id="PS01081">
    <property type="entry name" value="HTH_TETR_1"/>
    <property type="match status" value="1"/>
</dbReference>
<dbReference type="PANTHER" id="PTHR30055:SF234">
    <property type="entry name" value="HTH-TYPE TRANSCRIPTIONAL REGULATOR BETI"/>
    <property type="match status" value="1"/>
</dbReference>
<dbReference type="AlphaFoldDB" id="A0A0G3BDA8"/>
<dbReference type="PROSITE" id="PS50977">
    <property type="entry name" value="HTH_TETR_2"/>
    <property type="match status" value="1"/>
</dbReference>
<dbReference type="InterPro" id="IPR023772">
    <property type="entry name" value="DNA-bd_HTH_TetR-type_CS"/>
</dbReference>
<gene>
    <name evidence="7" type="ORF">AAW51_0678</name>
</gene>
<keyword evidence="3 5" id="KW-0238">DNA-binding</keyword>
<keyword evidence="4" id="KW-0804">Transcription</keyword>
<evidence type="ECO:0000256" key="1">
    <source>
        <dbReference type="ARBA" id="ARBA00022491"/>
    </source>
</evidence>